<dbReference type="Proteomes" id="UP000295710">
    <property type="component" value="Unassembled WGS sequence"/>
</dbReference>
<comment type="catalytic activity">
    <reaction evidence="5">
        <text>(6S)-5-formyl-5,6,7,8-tetrahydrofolate + ATP = (6R)-5,10-methenyltetrahydrofolate + ADP + phosphate</text>
        <dbReference type="Rhea" id="RHEA:10488"/>
        <dbReference type="ChEBI" id="CHEBI:30616"/>
        <dbReference type="ChEBI" id="CHEBI:43474"/>
        <dbReference type="ChEBI" id="CHEBI:57455"/>
        <dbReference type="ChEBI" id="CHEBI:57457"/>
        <dbReference type="ChEBI" id="CHEBI:456216"/>
        <dbReference type="EC" id="6.3.3.2"/>
    </reaction>
</comment>
<feature type="binding site" evidence="4">
    <location>
        <position position="50"/>
    </location>
    <ligand>
        <name>substrate</name>
    </ligand>
</feature>
<dbReference type="GO" id="GO:0035999">
    <property type="term" value="P:tetrahydrofolate interconversion"/>
    <property type="evidence" value="ECO:0007669"/>
    <property type="project" value="TreeGrafter"/>
</dbReference>
<accession>A0A4R4FHI1</accession>
<keyword evidence="6" id="KW-0436">Ligase</keyword>
<evidence type="ECO:0000256" key="5">
    <source>
        <dbReference type="RuleBase" id="RU361279"/>
    </source>
</evidence>
<keyword evidence="5" id="KW-0460">Magnesium</keyword>
<dbReference type="InterPro" id="IPR002698">
    <property type="entry name" value="FTHF_cligase"/>
</dbReference>
<dbReference type="PANTHER" id="PTHR23407">
    <property type="entry name" value="ATPASE INHIBITOR/5-FORMYLTETRAHYDROFOLATE CYCLO-LIGASE"/>
    <property type="match status" value="1"/>
</dbReference>
<dbReference type="PANTHER" id="PTHR23407:SF1">
    <property type="entry name" value="5-FORMYLTETRAHYDROFOLATE CYCLO-LIGASE"/>
    <property type="match status" value="1"/>
</dbReference>
<feature type="binding site" evidence="4">
    <location>
        <begin position="4"/>
        <end position="8"/>
    </location>
    <ligand>
        <name>ATP</name>
        <dbReference type="ChEBI" id="CHEBI:30616"/>
    </ligand>
</feature>
<dbReference type="GO" id="GO:0005524">
    <property type="term" value="F:ATP binding"/>
    <property type="evidence" value="ECO:0007669"/>
    <property type="project" value="UniProtKB-KW"/>
</dbReference>
<keyword evidence="7" id="KW-1185">Reference proteome</keyword>
<keyword evidence="3 4" id="KW-0067">ATP-binding</keyword>
<evidence type="ECO:0000256" key="4">
    <source>
        <dbReference type="PIRSR" id="PIRSR006806-1"/>
    </source>
</evidence>
<feature type="binding site" evidence="4">
    <location>
        <position position="55"/>
    </location>
    <ligand>
        <name>substrate</name>
    </ligand>
</feature>
<dbReference type="GO" id="GO:0009396">
    <property type="term" value="P:folic acid-containing compound biosynthetic process"/>
    <property type="evidence" value="ECO:0007669"/>
    <property type="project" value="TreeGrafter"/>
</dbReference>
<comment type="caution">
    <text evidence="6">The sequence shown here is derived from an EMBL/GenBank/DDBJ whole genome shotgun (WGS) entry which is preliminary data.</text>
</comment>
<dbReference type="GO" id="GO:0046872">
    <property type="term" value="F:metal ion binding"/>
    <property type="evidence" value="ECO:0007669"/>
    <property type="project" value="UniProtKB-KW"/>
</dbReference>
<dbReference type="SUPFAM" id="SSF100950">
    <property type="entry name" value="NagB/RpiA/CoA transferase-like"/>
    <property type="match status" value="1"/>
</dbReference>
<dbReference type="InterPro" id="IPR024185">
    <property type="entry name" value="FTHF_cligase-like_sf"/>
</dbReference>
<name>A0A4R4FHI1_9FIRM</name>
<organism evidence="6 7">
    <name type="scientific">Extibacter muris</name>
    <dbReference type="NCBI Taxonomy" id="1796622"/>
    <lineage>
        <taxon>Bacteria</taxon>
        <taxon>Bacillati</taxon>
        <taxon>Bacillota</taxon>
        <taxon>Clostridia</taxon>
        <taxon>Lachnospirales</taxon>
        <taxon>Lachnospiraceae</taxon>
        <taxon>Extibacter</taxon>
    </lineage>
</organism>
<keyword evidence="2 4" id="KW-0547">Nucleotide-binding</keyword>
<sequence>MAEKEEIRQAILKKRLDISSVEWQNSTEAITREIISHVWFREATDIYCYVDCRKEAGTRQLIEEAWLLGKAVWVPKVGGAEMNFFAIHSFEELTRGCFGVLEPDEGKAADGKDGLVIMPGVAFDVRRGRIGYGKGYYDRYLRDHPGLHTIAAAFDFQIVEEVPQEEEDIRPQLIITETRTL</sequence>
<dbReference type="AlphaFoldDB" id="A0A4R4FHI1"/>
<dbReference type="Gene3D" id="3.40.50.10420">
    <property type="entry name" value="NagB/RpiA/CoA transferase-like"/>
    <property type="match status" value="1"/>
</dbReference>
<evidence type="ECO:0000313" key="6">
    <source>
        <dbReference type="EMBL" id="TDA22266.1"/>
    </source>
</evidence>
<dbReference type="Pfam" id="PF01812">
    <property type="entry name" value="5-FTHF_cyc-lig"/>
    <property type="match status" value="1"/>
</dbReference>
<proteinExistence type="inferred from homology"/>
<dbReference type="EMBL" id="SMMX01000004">
    <property type="protein sequence ID" value="TDA22266.1"/>
    <property type="molecule type" value="Genomic_DNA"/>
</dbReference>
<dbReference type="NCBIfam" id="TIGR02727">
    <property type="entry name" value="MTHFS_bact"/>
    <property type="match status" value="1"/>
</dbReference>
<feature type="binding site" evidence="4">
    <location>
        <begin position="129"/>
        <end position="137"/>
    </location>
    <ligand>
        <name>ATP</name>
        <dbReference type="ChEBI" id="CHEBI:30616"/>
    </ligand>
</feature>
<dbReference type="GO" id="GO:0030272">
    <property type="term" value="F:5-formyltetrahydrofolate cyclo-ligase activity"/>
    <property type="evidence" value="ECO:0007669"/>
    <property type="project" value="UniProtKB-EC"/>
</dbReference>
<keyword evidence="5" id="KW-0479">Metal-binding</keyword>
<dbReference type="InterPro" id="IPR037171">
    <property type="entry name" value="NagB/RpiA_transferase-like"/>
</dbReference>
<protein>
    <recommendedName>
        <fullName evidence="5">5-formyltetrahydrofolate cyclo-ligase</fullName>
        <ecNumber evidence="5">6.3.3.2</ecNumber>
    </recommendedName>
</protein>
<comment type="cofactor">
    <cofactor evidence="5">
        <name>Mg(2+)</name>
        <dbReference type="ChEBI" id="CHEBI:18420"/>
    </cofactor>
</comment>
<dbReference type="PIRSF" id="PIRSF006806">
    <property type="entry name" value="FTHF_cligase"/>
    <property type="match status" value="1"/>
</dbReference>
<reference evidence="6 7" key="1">
    <citation type="journal article" date="2016" name="Nat. Microbiol.">
        <title>The Mouse Intestinal Bacterial Collection (miBC) provides host-specific insight into cultured diversity and functional potential of the gut microbiota.</title>
        <authorList>
            <person name="Lagkouvardos I."/>
            <person name="Pukall R."/>
            <person name="Abt B."/>
            <person name="Foesel B.U."/>
            <person name="Meier-Kolthoff J.P."/>
            <person name="Kumar N."/>
            <person name="Bresciani A."/>
            <person name="Martinez I."/>
            <person name="Just S."/>
            <person name="Ziegler C."/>
            <person name="Brugiroux S."/>
            <person name="Garzetti D."/>
            <person name="Wenning M."/>
            <person name="Bui T.P."/>
            <person name="Wang J."/>
            <person name="Hugenholtz F."/>
            <person name="Plugge C.M."/>
            <person name="Peterson D.A."/>
            <person name="Hornef M.W."/>
            <person name="Baines J.F."/>
            <person name="Smidt H."/>
            <person name="Walter J."/>
            <person name="Kristiansen K."/>
            <person name="Nielsen H.B."/>
            <person name="Haller D."/>
            <person name="Overmann J."/>
            <person name="Stecher B."/>
            <person name="Clavel T."/>
        </authorList>
    </citation>
    <scope>NUCLEOTIDE SEQUENCE [LARGE SCALE GENOMIC DNA]</scope>
    <source>
        <strain evidence="6 7">DSM 28560</strain>
    </source>
</reference>
<comment type="similarity">
    <text evidence="1 5">Belongs to the 5-formyltetrahydrofolate cyclo-ligase family.</text>
</comment>
<dbReference type="EC" id="6.3.3.2" evidence="5"/>
<evidence type="ECO:0000256" key="3">
    <source>
        <dbReference type="ARBA" id="ARBA00022840"/>
    </source>
</evidence>
<evidence type="ECO:0000256" key="1">
    <source>
        <dbReference type="ARBA" id="ARBA00010638"/>
    </source>
</evidence>
<evidence type="ECO:0000313" key="7">
    <source>
        <dbReference type="Proteomes" id="UP000295710"/>
    </source>
</evidence>
<gene>
    <name evidence="6" type="ORF">E1963_05730</name>
</gene>
<evidence type="ECO:0000256" key="2">
    <source>
        <dbReference type="ARBA" id="ARBA00022741"/>
    </source>
</evidence>